<dbReference type="EMBL" id="BMND01000041">
    <property type="protein sequence ID" value="GGN61350.1"/>
    <property type="molecule type" value="Genomic_DNA"/>
</dbReference>
<feature type="region of interest" description="Disordered" evidence="1">
    <location>
        <begin position="1"/>
        <end position="24"/>
    </location>
</feature>
<organism evidence="2 3">
    <name type="scientific">Streptomyces kronopolitis</name>
    <dbReference type="NCBI Taxonomy" id="1612435"/>
    <lineage>
        <taxon>Bacteria</taxon>
        <taxon>Bacillati</taxon>
        <taxon>Actinomycetota</taxon>
        <taxon>Actinomycetes</taxon>
        <taxon>Kitasatosporales</taxon>
        <taxon>Streptomycetaceae</taxon>
        <taxon>Streptomyces</taxon>
    </lineage>
</organism>
<dbReference type="GeneID" id="301551693"/>
<protein>
    <submittedName>
        <fullName evidence="2">Uncharacterized protein</fullName>
    </submittedName>
</protein>
<proteinExistence type="predicted"/>
<accession>A0ABQ2K0C3</accession>
<evidence type="ECO:0000313" key="3">
    <source>
        <dbReference type="Proteomes" id="UP000600080"/>
    </source>
</evidence>
<evidence type="ECO:0000256" key="1">
    <source>
        <dbReference type="SAM" id="MobiDB-lite"/>
    </source>
</evidence>
<dbReference type="RefSeq" id="WP_189103404.1">
    <property type="nucleotide sequence ID" value="NZ_BMND01000041.1"/>
</dbReference>
<keyword evidence="3" id="KW-1185">Reference proteome</keyword>
<gene>
    <name evidence="2" type="ORF">GCM10012285_60150</name>
</gene>
<name>A0ABQ2K0C3_9ACTN</name>
<dbReference type="Proteomes" id="UP000600080">
    <property type="component" value="Unassembled WGS sequence"/>
</dbReference>
<comment type="caution">
    <text evidence="2">The sequence shown here is derived from an EMBL/GenBank/DDBJ whole genome shotgun (WGS) entry which is preliminary data.</text>
</comment>
<reference evidence="3" key="1">
    <citation type="journal article" date="2019" name="Int. J. Syst. Evol. Microbiol.">
        <title>The Global Catalogue of Microorganisms (GCM) 10K type strain sequencing project: providing services to taxonomists for standard genome sequencing and annotation.</title>
        <authorList>
            <consortium name="The Broad Institute Genomics Platform"/>
            <consortium name="The Broad Institute Genome Sequencing Center for Infectious Disease"/>
            <person name="Wu L."/>
            <person name="Ma J."/>
        </authorList>
    </citation>
    <scope>NUCLEOTIDE SEQUENCE [LARGE SCALE GENOMIC DNA]</scope>
    <source>
        <strain evidence="3">CGMCC 4.7323</strain>
    </source>
</reference>
<sequence>MTKNGSNARKARIRAHATKTGTSYRQAAREMEAERAQEQDDRAAQKAQLRAAIHNPEDLAEERTRYLGHMLAVDLPDSVRVCLFVLADRLGTGKLTDRQGVSFTIPELSSATGLTYAAVEDSVNLARAHGWITGEPPGHVHLSIPGENIEMYEWFLKQVKQPVRDVERHSGVLERIDQERSHQVQEAEEARAIAEQFWAAHSQKATLLAE</sequence>
<evidence type="ECO:0000313" key="2">
    <source>
        <dbReference type="EMBL" id="GGN61350.1"/>
    </source>
</evidence>